<dbReference type="Gene3D" id="3.40.50.970">
    <property type="match status" value="1"/>
</dbReference>
<keyword evidence="4" id="KW-0812">Transmembrane</keyword>
<feature type="transmembrane region" description="Helical" evidence="4">
    <location>
        <begin position="26"/>
        <end position="46"/>
    </location>
</feature>
<evidence type="ECO:0000256" key="1">
    <source>
        <dbReference type="ARBA" id="ARBA00001964"/>
    </source>
</evidence>
<accession>A0A382SHX2</accession>
<gene>
    <name evidence="6" type="ORF">METZ01_LOCUS361651</name>
</gene>
<dbReference type="InterPro" id="IPR005474">
    <property type="entry name" value="Transketolase_N"/>
</dbReference>
<name>A0A382SHX2_9ZZZZ</name>
<dbReference type="PANTHER" id="PTHR47514">
    <property type="entry name" value="TRANSKETOLASE N-TERMINAL SECTION-RELATED"/>
    <property type="match status" value="1"/>
</dbReference>
<feature type="transmembrane region" description="Helical" evidence="4">
    <location>
        <begin position="58"/>
        <end position="80"/>
    </location>
</feature>
<dbReference type="EMBL" id="UINC01128810">
    <property type="protein sequence ID" value="SVD08797.1"/>
    <property type="molecule type" value="Genomic_DNA"/>
</dbReference>
<proteinExistence type="inferred from homology"/>
<dbReference type="AlphaFoldDB" id="A0A382SHX2"/>
<dbReference type="Pfam" id="PF00456">
    <property type="entry name" value="Transketolase_N"/>
    <property type="match status" value="1"/>
</dbReference>
<evidence type="ECO:0000313" key="6">
    <source>
        <dbReference type="EMBL" id="SVD08797.1"/>
    </source>
</evidence>
<evidence type="ECO:0000259" key="5">
    <source>
        <dbReference type="Pfam" id="PF00456"/>
    </source>
</evidence>
<evidence type="ECO:0000256" key="3">
    <source>
        <dbReference type="ARBA" id="ARBA00023052"/>
    </source>
</evidence>
<comment type="cofactor">
    <cofactor evidence="1">
        <name>thiamine diphosphate</name>
        <dbReference type="ChEBI" id="CHEBI:58937"/>
    </cofactor>
</comment>
<feature type="non-terminal residue" evidence="6">
    <location>
        <position position="144"/>
    </location>
</feature>
<feature type="domain" description="Transketolase N-terminal" evidence="5">
    <location>
        <begin position="5"/>
        <end position="130"/>
    </location>
</feature>
<dbReference type="SUPFAM" id="SSF52518">
    <property type="entry name" value="Thiamin diphosphate-binding fold (THDP-binding)"/>
    <property type="match status" value="1"/>
</dbReference>
<reference evidence="6" key="1">
    <citation type="submission" date="2018-05" db="EMBL/GenBank/DDBJ databases">
        <authorList>
            <person name="Lanie J.A."/>
            <person name="Ng W.-L."/>
            <person name="Kazmierczak K.M."/>
            <person name="Andrzejewski T.M."/>
            <person name="Davidsen T.M."/>
            <person name="Wayne K.J."/>
            <person name="Tettelin H."/>
            <person name="Glass J.I."/>
            <person name="Rusch D."/>
            <person name="Podicherti R."/>
            <person name="Tsui H.-C.T."/>
            <person name="Winkler M.E."/>
        </authorList>
    </citation>
    <scope>NUCLEOTIDE SEQUENCE</scope>
</reference>
<protein>
    <recommendedName>
        <fullName evidence="5">Transketolase N-terminal domain-containing protein</fullName>
    </recommendedName>
</protein>
<dbReference type="InterPro" id="IPR029061">
    <property type="entry name" value="THDP-binding"/>
</dbReference>
<organism evidence="6">
    <name type="scientific">marine metagenome</name>
    <dbReference type="NCBI Taxonomy" id="408172"/>
    <lineage>
        <taxon>unclassified sequences</taxon>
        <taxon>metagenomes</taxon>
        <taxon>ecological metagenomes</taxon>
    </lineage>
</organism>
<keyword evidence="3" id="KW-0786">Thiamine pyrophosphate</keyword>
<keyword evidence="4" id="KW-0472">Membrane</keyword>
<keyword evidence="4" id="KW-1133">Transmembrane helix</keyword>
<evidence type="ECO:0000256" key="4">
    <source>
        <dbReference type="SAM" id="Phobius"/>
    </source>
</evidence>
<dbReference type="PANTHER" id="PTHR47514:SF1">
    <property type="entry name" value="TRANSKETOLASE N-TERMINAL SECTION-RELATED"/>
    <property type="match status" value="1"/>
</dbReference>
<sequence length="144" mass="15536">MKTEDLAKKIRVDALRMTNEARSGHIGSILSIADILAVLYGEFLIVDPSSPELKNRDYFILSKGHAAAGLYAVLSELGFFEKEKLDTFYQNGSKLLGHVHHSGIPGVEFSAGSLGHGLSVGIGLTLASRMDHRPNRTAVLMSDG</sequence>
<evidence type="ECO:0000256" key="2">
    <source>
        <dbReference type="ARBA" id="ARBA00007131"/>
    </source>
</evidence>
<comment type="similarity">
    <text evidence="2">Belongs to the transketolase family.</text>
</comment>